<evidence type="ECO:0000256" key="12">
    <source>
        <dbReference type="RuleBase" id="RU363047"/>
    </source>
</evidence>
<keyword evidence="3 12" id="KW-1003">Cell membrane</keyword>
<dbReference type="InterPro" id="IPR017452">
    <property type="entry name" value="GPCR_Rhodpsn_7TM"/>
</dbReference>
<evidence type="ECO:0000256" key="10">
    <source>
        <dbReference type="ARBA" id="ARBA00023224"/>
    </source>
</evidence>
<dbReference type="AlphaFoldDB" id="A0A8C5PV92"/>
<evidence type="ECO:0000313" key="15">
    <source>
        <dbReference type="Proteomes" id="UP000694569"/>
    </source>
</evidence>
<name>A0A8C5PV92_9ANUR</name>
<comment type="subcellular location">
    <subcellularLocation>
        <location evidence="1 12">Cell membrane</location>
        <topology evidence="1 12">Multi-pass membrane protein</topology>
    </subcellularLocation>
</comment>
<keyword evidence="10 11" id="KW-0807">Transducer</keyword>
<dbReference type="Pfam" id="PF13853">
    <property type="entry name" value="7tm_4"/>
    <property type="match status" value="1"/>
</dbReference>
<dbReference type="Ensembl" id="ENSLLET00000029369.1">
    <property type="protein sequence ID" value="ENSLLEP00000028265.1"/>
    <property type="gene ID" value="ENSLLEG00000017984.1"/>
</dbReference>
<dbReference type="PRINTS" id="PR00245">
    <property type="entry name" value="OLFACTORYR"/>
</dbReference>
<evidence type="ECO:0000256" key="9">
    <source>
        <dbReference type="ARBA" id="ARBA00023170"/>
    </source>
</evidence>
<evidence type="ECO:0000256" key="4">
    <source>
        <dbReference type="ARBA" id="ARBA00022692"/>
    </source>
</evidence>
<evidence type="ECO:0000256" key="5">
    <source>
        <dbReference type="ARBA" id="ARBA00022725"/>
    </source>
</evidence>
<organism evidence="14 15">
    <name type="scientific">Leptobrachium leishanense</name>
    <name type="common">Leishan spiny toad</name>
    <dbReference type="NCBI Taxonomy" id="445787"/>
    <lineage>
        <taxon>Eukaryota</taxon>
        <taxon>Metazoa</taxon>
        <taxon>Chordata</taxon>
        <taxon>Craniata</taxon>
        <taxon>Vertebrata</taxon>
        <taxon>Euteleostomi</taxon>
        <taxon>Amphibia</taxon>
        <taxon>Batrachia</taxon>
        <taxon>Anura</taxon>
        <taxon>Pelobatoidea</taxon>
        <taxon>Megophryidae</taxon>
        <taxon>Leptobrachium</taxon>
    </lineage>
</organism>
<feature type="transmembrane region" description="Helical" evidence="12">
    <location>
        <begin position="55"/>
        <end position="75"/>
    </location>
</feature>
<evidence type="ECO:0000313" key="14">
    <source>
        <dbReference type="Ensembl" id="ENSLLEP00000028265.1"/>
    </source>
</evidence>
<dbReference type="SUPFAM" id="SSF81321">
    <property type="entry name" value="Family A G protein-coupled receptor-like"/>
    <property type="match status" value="1"/>
</dbReference>
<dbReference type="PROSITE" id="PS00237">
    <property type="entry name" value="G_PROTEIN_RECEP_F1_1"/>
    <property type="match status" value="1"/>
</dbReference>
<dbReference type="GO" id="GO:0004984">
    <property type="term" value="F:olfactory receptor activity"/>
    <property type="evidence" value="ECO:0007669"/>
    <property type="project" value="InterPro"/>
</dbReference>
<feature type="transmembrane region" description="Helical" evidence="12">
    <location>
        <begin position="24"/>
        <end position="48"/>
    </location>
</feature>
<keyword evidence="4 11" id="KW-0812">Transmembrane</keyword>
<evidence type="ECO:0000256" key="1">
    <source>
        <dbReference type="ARBA" id="ARBA00004651"/>
    </source>
</evidence>
<dbReference type="FunFam" id="1.10.1220.70:FF:000001">
    <property type="entry name" value="Olfactory receptor"/>
    <property type="match status" value="1"/>
</dbReference>
<feature type="transmembrane region" description="Helical" evidence="12">
    <location>
        <begin position="95"/>
        <end position="117"/>
    </location>
</feature>
<dbReference type="InterPro" id="IPR000725">
    <property type="entry name" value="Olfact_rcpt"/>
</dbReference>
<dbReference type="PRINTS" id="PR00237">
    <property type="entry name" value="GPCRRHODOPSN"/>
</dbReference>
<feature type="transmembrane region" description="Helical" evidence="12">
    <location>
        <begin position="138"/>
        <end position="160"/>
    </location>
</feature>
<keyword evidence="9 11" id="KW-0675">Receptor</keyword>
<dbReference type="GO" id="GO:0004930">
    <property type="term" value="F:G protein-coupled receptor activity"/>
    <property type="evidence" value="ECO:0007669"/>
    <property type="project" value="UniProtKB-KW"/>
</dbReference>
<evidence type="ECO:0000256" key="11">
    <source>
        <dbReference type="RuleBase" id="RU000688"/>
    </source>
</evidence>
<feature type="transmembrane region" description="Helical" evidence="12">
    <location>
        <begin position="267"/>
        <end position="287"/>
    </location>
</feature>
<feature type="transmembrane region" description="Helical" evidence="12">
    <location>
        <begin position="188"/>
        <end position="211"/>
    </location>
</feature>
<dbReference type="InterPro" id="IPR050516">
    <property type="entry name" value="Olfactory_GPCR"/>
</dbReference>
<keyword evidence="12" id="KW-0716">Sensory transduction</keyword>
<dbReference type="GO" id="GO:0005886">
    <property type="term" value="C:plasma membrane"/>
    <property type="evidence" value="ECO:0007669"/>
    <property type="project" value="UniProtKB-SubCell"/>
</dbReference>
<sequence length="305" mass="34999">MENQTSIKVFHIIPFAKSTGKNPFLFLTLFLYLFGLLVNLIIVTLICVDPRLRTPLYCFLWNLSFVDICYMTVSLPKLMDILISKNSSVSLVQCLTQMFFFTFMASTEIILLSSMAYDRYVAICNPLHYPLIMSKARFVFILVFSWTLGFINAFVLTWLIPVSWCHSNTIHHFYCELKALLNISCVDVVFQIVIYVDILLFGCFPFLLSLTSYLKILRVVLKIKTTYGRSKAFSTCSSHLTVLLLFYGTGVIVYMRPIAQHSHLSEQMLSLLYIAVTPALNPLIYSVRNKEVKHALMRISGNRKS</sequence>
<protein>
    <recommendedName>
        <fullName evidence="12">Olfactory receptor</fullName>
    </recommendedName>
</protein>
<accession>A0A8C5PV92</accession>
<evidence type="ECO:0000256" key="6">
    <source>
        <dbReference type="ARBA" id="ARBA00022989"/>
    </source>
</evidence>
<keyword evidence="5 12" id="KW-0552">Olfaction</keyword>
<keyword evidence="7 11" id="KW-0297">G-protein coupled receptor</keyword>
<evidence type="ECO:0000259" key="13">
    <source>
        <dbReference type="PROSITE" id="PS50262"/>
    </source>
</evidence>
<dbReference type="FunFam" id="1.20.1070.10:FF:000008">
    <property type="entry name" value="Olfactory receptor"/>
    <property type="match status" value="1"/>
</dbReference>
<dbReference type="InterPro" id="IPR000276">
    <property type="entry name" value="GPCR_Rhodpsn"/>
</dbReference>
<dbReference type="PROSITE" id="PS50262">
    <property type="entry name" value="G_PROTEIN_RECEP_F1_2"/>
    <property type="match status" value="1"/>
</dbReference>
<evidence type="ECO:0000256" key="7">
    <source>
        <dbReference type="ARBA" id="ARBA00023040"/>
    </source>
</evidence>
<evidence type="ECO:0000256" key="3">
    <source>
        <dbReference type="ARBA" id="ARBA00022475"/>
    </source>
</evidence>
<reference evidence="14" key="2">
    <citation type="submission" date="2025-09" db="UniProtKB">
        <authorList>
            <consortium name="Ensembl"/>
        </authorList>
    </citation>
    <scope>IDENTIFICATION</scope>
</reference>
<dbReference type="Proteomes" id="UP000694569">
    <property type="component" value="Unplaced"/>
</dbReference>
<comment type="similarity">
    <text evidence="2 11">Belongs to the G-protein coupled receptor 1 family.</text>
</comment>
<dbReference type="OrthoDB" id="9444602at2759"/>
<dbReference type="GeneTree" id="ENSGT00940000161454"/>
<evidence type="ECO:0000256" key="2">
    <source>
        <dbReference type="ARBA" id="ARBA00010663"/>
    </source>
</evidence>
<proteinExistence type="inferred from homology"/>
<evidence type="ECO:0000256" key="8">
    <source>
        <dbReference type="ARBA" id="ARBA00023136"/>
    </source>
</evidence>
<feature type="transmembrane region" description="Helical" evidence="12">
    <location>
        <begin position="232"/>
        <end position="255"/>
    </location>
</feature>
<feature type="domain" description="G-protein coupled receptors family 1 profile" evidence="13">
    <location>
        <begin position="38"/>
        <end position="285"/>
    </location>
</feature>
<reference evidence="14" key="1">
    <citation type="submission" date="2025-08" db="UniProtKB">
        <authorList>
            <consortium name="Ensembl"/>
        </authorList>
    </citation>
    <scope>IDENTIFICATION</scope>
</reference>
<keyword evidence="15" id="KW-1185">Reference proteome</keyword>
<keyword evidence="8 12" id="KW-0472">Membrane</keyword>
<dbReference type="Gene3D" id="1.20.1070.10">
    <property type="entry name" value="Rhodopsin 7-helix transmembrane proteins"/>
    <property type="match status" value="1"/>
</dbReference>
<keyword evidence="6 12" id="KW-1133">Transmembrane helix</keyword>
<dbReference type="PANTHER" id="PTHR26452">
    <property type="entry name" value="OLFACTORY RECEPTOR"/>
    <property type="match status" value="1"/>
</dbReference>